<keyword evidence="2 3" id="KW-0408">Iron</keyword>
<accession>A0ABR9D6N9</accession>
<sequence length="448" mass="49231">MWICVAIFWLGLSGSANALPSFARQTGMACAMCHTQAFGPNLTSYGRQFKLNGYTWGNNESLLSRLGGMAMGSFTNTKKDNPDLANPEDQALANRQYNANNNLAMDQASAFFGGRVFKQLGAFIQFTYDGVGSAFALDNTDIRISDQADLLGQNFVYGLSFNNNPSVQDLWNTTPAWGFPYVGSPLANGPSAGPAISSFDTKLGGATLYTMVNDILFVEAGAYTNFSRSLQKGMGYRDISKLDGGAPYWRIALQKEWQGHYVSLGHFGFRANVLPDPTVALTDRYTDLGLDFNYQYLANPKHIYEFKASYIREQQELGASYNANFDPENPSGASSFNQQLGFLGLNGSYTFDQTYSASVGFNHIYGNKDLGLYSNVPNKPNSEFFTFELDYVPFGKTASTGAASYLNLRFAAQYVAYTKLDGADKNYAGPNTSASDNNTLYFNTWLSF</sequence>
<name>A0ABR9D6N9_9GAMM</name>
<evidence type="ECO:0000313" key="6">
    <source>
        <dbReference type="EMBL" id="MBD9358630.1"/>
    </source>
</evidence>
<keyword evidence="4" id="KW-0732">Signal</keyword>
<keyword evidence="3" id="KW-0349">Heme</keyword>
<keyword evidence="7" id="KW-1185">Reference proteome</keyword>
<reference evidence="6 7" key="1">
    <citation type="submission" date="2020-09" db="EMBL/GenBank/DDBJ databases">
        <title>Methylomonas albis sp. nov. and Methylomonas fluvii sp. nov.: Two cold-adapted methanotrophs from the River Elbe and an amended description of Methylovulum psychrotolerans strain Eb1.</title>
        <authorList>
            <person name="Bussmann I.K."/>
            <person name="Klings K.-W."/>
            <person name="Warnstedt J."/>
            <person name="Hoppert M."/>
            <person name="Saborowski A."/>
            <person name="Horn F."/>
            <person name="Liebner S."/>
        </authorList>
    </citation>
    <scope>NUCLEOTIDE SEQUENCE [LARGE SCALE GENOMIC DNA]</scope>
    <source>
        <strain evidence="6 7">EbA</strain>
    </source>
</reference>
<comment type="caution">
    <text evidence="6">The sequence shown here is derived from an EMBL/GenBank/DDBJ whole genome shotgun (WGS) entry which is preliminary data.</text>
</comment>
<evidence type="ECO:0000256" key="2">
    <source>
        <dbReference type="ARBA" id="ARBA00023004"/>
    </source>
</evidence>
<evidence type="ECO:0000313" key="7">
    <source>
        <dbReference type="Proteomes" id="UP000652176"/>
    </source>
</evidence>
<feature type="domain" description="Cytochrome c" evidence="5">
    <location>
        <begin position="13"/>
        <end position="155"/>
    </location>
</feature>
<evidence type="ECO:0000259" key="5">
    <source>
        <dbReference type="PROSITE" id="PS51007"/>
    </source>
</evidence>
<feature type="signal peptide" evidence="4">
    <location>
        <begin position="1"/>
        <end position="18"/>
    </location>
</feature>
<dbReference type="Proteomes" id="UP000652176">
    <property type="component" value="Unassembled WGS sequence"/>
</dbReference>
<dbReference type="PROSITE" id="PS51007">
    <property type="entry name" value="CYTC"/>
    <property type="match status" value="1"/>
</dbReference>
<proteinExistence type="predicted"/>
<evidence type="ECO:0000256" key="4">
    <source>
        <dbReference type="SAM" id="SignalP"/>
    </source>
</evidence>
<evidence type="ECO:0000256" key="1">
    <source>
        <dbReference type="ARBA" id="ARBA00022723"/>
    </source>
</evidence>
<gene>
    <name evidence="6" type="ORF">IE877_22590</name>
</gene>
<keyword evidence="1 3" id="KW-0479">Metal-binding</keyword>
<feature type="chain" id="PRO_5046501336" evidence="4">
    <location>
        <begin position="19"/>
        <end position="448"/>
    </location>
</feature>
<evidence type="ECO:0000256" key="3">
    <source>
        <dbReference type="PROSITE-ProRule" id="PRU00433"/>
    </source>
</evidence>
<protein>
    <submittedName>
        <fullName evidence="6">Cytochrome C</fullName>
    </submittedName>
</protein>
<dbReference type="InterPro" id="IPR009056">
    <property type="entry name" value="Cyt_c-like_dom"/>
</dbReference>
<dbReference type="EMBL" id="JACXSS010000001">
    <property type="protein sequence ID" value="MBD9358630.1"/>
    <property type="molecule type" value="Genomic_DNA"/>
</dbReference>
<organism evidence="6 7">
    <name type="scientific">Methylomonas albis</name>
    <dbReference type="NCBI Taxonomy" id="1854563"/>
    <lineage>
        <taxon>Bacteria</taxon>
        <taxon>Pseudomonadati</taxon>
        <taxon>Pseudomonadota</taxon>
        <taxon>Gammaproteobacteria</taxon>
        <taxon>Methylococcales</taxon>
        <taxon>Methylococcaceae</taxon>
        <taxon>Methylomonas</taxon>
    </lineage>
</organism>